<dbReference type="Gene3D" id="2.60.120.10">
    <property type="entry name" value="Jelly Rolls"/>
    <property type="match status" value="1"/>
</dbReference>
<dbReference type="Pfam" id="PF00027">
    <property type="entry name" value="cNMP_binding"/>
    <property type="match status" value="1"/>
</dbReference>
<evidence type="ECO:0000313" key="6">
    <source>
        <dbReference type="Proteomes" id="UP001326715"/>
    </source>
</evidence>
<keyword evidence="1" id="KW-0805">Transcription regulation</keyword>
<dbReference type="RefSeq" id="WP_072357478.1">
    <property type="nucleotide sequence ID" value="NZ_CBHWAX010000215.1"/>
</dbReference>
<dbReference type="Pfam" id="PF00325">
    <property type="entry name" value="Crp"/>
    <property type="match status" value="1"/>
</dbReference>
<dbReference type="SUPFAM" id="SSF51206">
    <property type="entry name" value="cAMP-binding domain-like"/>
    <property type="match status" value="1"/>
</dbReference>
<evidence type="ECO:0000313" key="5">
    <source>
        <dbReference type="EMBL" id="WQG91286.1"/>
    </source>
</evidence>
<name>A0ABZ0XLI5_9BACT</name>
<protein>
    <submittedName>
        <fullName evidence="5">Crp/Fnr family transcriptional regulator</fullName>
    </submittedName>
</protein>
<proteinExistence type="predicted"/>
<evidence type="ECO:0000256" key="1">
    <source>
        <dbReference type="ARBA" id="ARBA00023015"/>
    </source>
</evidence>
<organism evidence="5 6">
    <name type="scientific">Chitinophaga sancti</name>
    <dbReference type="NCBI Taxonomy" id="1004"/>
    <lineage>
        <taxon>Bacteria</taxon>
        <taxon>Pseudomonadati</taxon>
        <taxon>Bacteroidota</taxon>
        <taxon>Chitinophagia</taxon>
        <taxon>Chitinophagales</taxon>
        <taxon>Chitinophagaceae</taxon>
        <taxon>Chitinophaga</taxon>
    </lineage>
</organism>
<dbReference type="InterPro" id="IPR014710">
    <property type="entry name" value="RmlC-like_jellyroll"/>
</dbReference>
<dbReference type="InterPro" id="IPR018490">
    <property type="entry name" value="cNMP-bd_dom_sf"/>
</dbReference>
<dbReference type="PANTHER" id="PTHR24567:SF26">
    <property type="entry name" value="REGULATORY PROTEIN YEIL"/>
    <property type="match status" value="1"/>
</dbReference>
<evidence type="ECO:0000256" key="3">
    <source>
        <dbReference type="ARBA" id="ARBA00023163"/>
    </source>
</evidence>
<dbReference type="EMBL" id="CP140154">
    <property type="protein sequence ID" value="WQG91286.1"/>
    <property type="molecule type" value="Genomic_DNA"/>
</dbReference>
<sequence length="200" mass="22906">MLRTNPYFLSFANSLESQPVKCFNAGERLMVQDKNAREIMILKSGVTKCYRSEENGKELIFEFLGKGEILGDLETILRRVCLCSVEAITPVEAYVFSLADFDGLIDSDKTFHRKLLEELALRIYQTSTRASYQQNYPVEYSLIKFLMIQKEQQLSFSKQDIADYLAITVRSLNRTVKQLREGAVNPELAEGELKQLLSDL</sequence>
<dbReference type="InterPro" id="IPR000595">
    <property type="entry name" value="cNMP-bd_dom"/>
</dbReference>
<keyword evidence="3" id="KW-0804">Transcription</keyword>
<dbReference type="PANTHER" id="PTHR24567">
    <property type="entry name" value="CRP FAMILY TRANSCRIPTIONAL REGULATORY PROTEIN"/>
    <property type="match status" value="1"/>
</dbReference>
<evidence type="ECO:0000259" key="4">
    <source>
        <dbReference type="PROSITE" id="PS50042"/>
    </source>
</evidence>
<dbReference type="InterPro" id="IPR012318">
    <property type="entry name" value="HTH_CRP"/>
</dbReference>
<keyword evidence="2" id="KW-0238">DNA-binding</keyword>
<dbReference type="Proteomes" id="UP001326715">
    <property type="component" value="Chromosome"/>
</dbReference>
<reference evidence="5 6" key="1">
    <citation type="submission" date="2023-11" db="EMBL/GenBank/DDBJ databases">
        <title>MicrobeMod: A computational toolkit for identifying prokaryotic methylation and restriction-modification with nanopore sequencing.</title>
        <authorList>
            <person name="Crits-Christoph A."/>
            <person name="Kang S.C."/>
            <person name="Lee H."/>
            <person name="Ostrov N."/>
        </authorList>
    </citation>
    <scope>NUCLEOTIDE SEQUENCE [LARGE SCALE GENOMIC DNA]</scope>
    <source>
        <strain evidence="5 6">ATCC 23090</strain>
    </source>
</reference>
<dbReference type="CDD" id="cd00038">
    <property type="entry name" value="CAP_ED"/>
    <property type="match status" value="1"/>
</dbReference>
<gene>
    <name evidence="5" type="ORF">SR876_07230</name>
</gene>
<evidence type="ECO:0000256" key="2">
    <source>
        <dbReference type="ARBA" id="ARBA00023125"/>
    </source>
</evidence>
<keyword evidence="6" id="KW-1185">Reference proteome</keyword>
<dbReference type="PROSITE" id="PS50042">
    <property type="entry name" value="CNMP_BINDING_3"/>
    <property type="match status" value="1"/>
</dbReference>
<feature type="domain" description="Cyclic nucleotide-binding" evidence="4">
    <location>
        <begin position="23"/>
        <end position="122"/>
    </location>
</feature>
<accession>A0ABZ0XLI5</accession>
<dbReference type="InterPro" id="IPR050397">
    <property type="entry name" value="Env_Response_Regulators"/>
</dbReference>